<evidence type="ECO:0000313" key="5">
    <source>
        <dbReference type="Proteomes" id="UP001609175"/>
    </source>
</evidence>
<dbReference type="EMBL" id="JBIMSO010000055">
    <property type="protein sequence ID" value="MFH5209697.1"/>
    <property type="molecule type" value="Genomic_DNA"/>
</dbReference>
<dbReference type="InterPro" id="IPR050109">
    <property type="entry name" value="HTH-type_TetR-like_transc_reg"/>
</dbReference>
<dbReference type="Pfam" id="PF00440">
    <property type="entry name" value="TetR_N"/>
    <property type="match status" value="1"/>
</dbReference>
<sequence>MIGQNLHVVGNEPGERADAARNRRLLLDAAEALVAEQGPDCVTMDAVANKAGVGKGTVFRRFGSRAGMMRALLDHTESQLQNDFMFGPPPLGPGADPIDRLIAFGRARLELVEVAGEVLRAADSSTELRYIHPAYLLCHAHVAMLLRQAEIPGNVDLLADALLAPLDAGLFMHQTKARGMTIEQIGEAWEDLVRRVTRCSG</sequence>
<feature type="domain" description="HTH tetR-type" evidence="3">
    <location>
        <begin position="20"/>
        <end position="80"/>
    </location>
</feature>
<evidence type="ECO:0000256" key="2">
    <source>
        <dbReference type="PROSITE-ProRule" id="PRU00335"/>
    </source>
</evidence>
<comment type="caution">
    <text evidence="4">The sequence shown here is derived from an EMBL/GenBank/DDBJ whole genome shotgun (WGS) entry which is preliminary data.</text>
</comment>
<dbReference type="SUPFAM" id="SSF46689">
    <property type="entry name" value="Homeodomain-like"/>
    <property type="match status" value="1"/>
</dbReference>
<dbReference type="PROSITE" id="PS50977">
    <property type="entry name" value="HTH_TETR_2"/>
    <property type="match status" value="1"/>
</dbReference>
<dbReference type="PRINTS" id="PR00455">
    <property type="entry name" value="HTHTETR"/>
</dbReference>
<evidence type="ECO:0000256" key="1">
    <source>
        <dbReference type="ARBA" id="ARBA00023125"/>
    </source>
</evidence>
<evidence type="ECO:0000313" key="4">
    <source>
        <dbReference type="EMBL" id="MFH5209697.1"/>
    </source>
</evidence>
<gene>
    <name evidence="4" type="ORF">ACHIPZ_16070</name>
</gene>
<protein>
    <submittedName>
        <fullName evidence="4">TetR/AcrR family transcriptional regulator</fullName>
    </submittedName>
</protein>
<organism evidence="4 5">
    <name type="scientific">Antrihabitans spumae</name>
    <dbReference type="NCBI Taxonomy" id="3373370"/>
    <lineage>
        <taxon>Bacteria</taxon>
        <taxon>Bacillati</taxon>
        <taxon>Actinomycetota</taxon>
        <taxon>Actinomycetes</taxon>
        <taxon>Mycobacteriales</taxon>
        <taxon>Nocardiaceae</taxon>
        <taxon>Antrihabitans</taxon>
    </lineage>
</organism>
<accession>A0ABW7JNV7</accession>
<dbReference type="Gene3D" id="1.10.357.10">
    <property type="entry name" value="Tetracycline Repressor, domain 2"/>
    <property type="match status" value="1"/>
</dbReference>
<name>A0ABW7JNV7_9NOCA</name>
<keyword evidence="1 2" id="KW-0238">DNA-binding</keyword>
<dbReference type="RefSeq" id="WP_307829496.1">
    <property type="nucleotide sequence ID" value="NZ_JBIMSO010000055.1"/>
</dbReference>
<dbReference type="InterPro" id="IPR009057">
    <property type="entry name" value="Homeodomain-like_sf"/>
</dbReference>
<proteinExistence type="predicted"/>
<dbReference type="PANTHER" id="PTHR30055:SF209">
    <property type="entry name" value="POSSIBLE TRANSCRIPTIONAL REGULATORY PROTEIN (PROBABLY TETR-FAMILY)"/>
    <property type="match status" value="1"/>
</dbReference>
<reference evidence="4 5" key="1">
    <citation type="submission" date="2024-10" db="EMBL/GenBank/DDBJ databases">
        <authorList>
            <person name="Riesco R."/>
        </authorList>
    </citation>
    <scope>NUCLEOTIDE SEQUENCE [LARGE SCALE GENOMIC DNA]</scope>
    <source>
        <strain evidence="4 5">NCIMB 15449</strain>
    </source>
</reference>
<dbReference type="PANTHER" id="PTHR30055">
    <property type="entry name" value="HTH-TYPE TRANSCRIPTIONAL REGULATOR RUTR"/>
    <property type="match status" value="1"/>
</dbReference>
<dbReference type="InterPro" id="IPR001647">
    <property type="entry name" value="HTH_TetR"/>
</dbReference>
<evidence type="ECO:0000259" key="3">
    <source>
        <dbReference type="PROSITE" id="PS50977"/>
    </source>
</evidence>
<feature type="DNA-binding region" description="H-T-H motif" evidence="2">
    <location>
        <begin position="43"/>
        <end position="62"/>
    </location>
</feature>
<dbReference type="Proteomes" id="UP001609175">
    <property type="component" value="Unassembled WGS sequence"/>
</dbReference>